<protein>
    <submittedName>
        <fullName evidence="1">Uncharacterized protein</fullName>
    </submittedName>
</protein>
<reference evidence="1 2" key="1">
    <citation type="journal article" date="2014" name="Nature">
        <title>An environmental bacterial taxon with a large and distinct metabolic repertoire.</title>
        <authorList>
            <person name="Wilson M.C."/>
            <person name="Mori T."/>
            <person name="Ruckert C."/>
            <person name="Uria A.R."/>
            <person name="Helf M.J."/>
            <person name="Takada K."/>
            <person name="Gernert C."/>
            <person name="Steffens U.A."/>
            <person name="Heycke N."/>
            <person name="Schmitt S."/>
            <person name="Rinke C."/>
            <person name="Helfrich E.J."/>
            <person name="Brachmann A.O."/>
            <person name="Gurgui C."/>
            <person name="Wakimoto T."/>
            <person name="Kracht M."/>
            <person name="Crusemann M."/>
            <person name="Hentschel U."/>
            <person name="Abe I."/>
            <person name="Matsunaga S."/>
            <person name="Kalinowski J."/>
            <person name="Takeyama H."/>
            <person name="Piel J."/>
        </authorList>
    </citation>
    <scope>NUCLEOTIDE SEQUENCE [LARGE SCALE GENOMIC DNA]</scope>
    <source>
        <strain evidence="2">TSY2</strain>
    </source>
</reference>
<accession>W4M6C9</accession>
<dbReference type="AlphaFoldDB" id="W4M6C9"/>
<dbReference type="EMBL" id="AZHX01001017">
    <property type="protein sequence ID" value="ETX05197.1"/>
    <property type="molecule type" value="Genomic_DNA"/>
</dbReference>
<dbReference type="HOGENOM" id="CLU_2823053_0_0_7"/>
<proteinExistence type="predicted"/>
<keyword evidence="2" id="KW-1185">Reference proteome</keyword>
<comment type="caution">
    <text evidence="1">The sequence shown here is derived from an EMBL/GenBank/DDBJ whole genome shotgun (WGS) entry which is preliminary data.</text>
</comment>
<sequence>MIETPEQYEKAEEAVAKLKGFLLAARRTHTADAYRTLSAPILRELQERERDILVYLSRSPEMLAGS</sequence>
<evidence type="ECO:0000313" key="2">
    <source>
        <dbReference type="Proteomes" id="UP000019140"/>
    </source>
</evidence>
<dbReference type="Proteomes" id="UP000019140">
    <property type="component" value="Unassembled WGS sequence"/>
</dbReference>
<name>W4M6C9_9BACT</name>
<gene>
    <name evidence="1" type="ORF">ETSY2_24415</name>
</gene>
<evidence type="ECO:0000313" key="1">
    <source>
        <dbReference type="EMBL" id="ETX05197.1"/>
    </source>
</evidence>
<organism evidence="1 2">
    <name type="scientific">Candidatus Entotheonella gemina</name>
    <dbReference type="NCBI Taxonomy" id="1429439"/>
    <lineage>
        <taxon>Bacteria</taxon>
        <taxon>Pseudomonadati</taxon>
        <taxon>Nitrospinota/Tectimicrobiota group</taxon>
        <taxon>Candidatus Tectimicrobiota</taxon>
        <taxon>Candidatus Entotheonellia</taxon>
        <taxon>Candidatus Entotheonellales</taxon>
        <taxon>Candidatus Entotheonellaceae</taxon>
        <taxon>Candidatus Entotheonella</taxon>
    </lineage>
</organism>